<keyword evidence="11" id="KW-0472">Membrane</keyword>
<evidence type="ECO:0000256" key="7">
    <source>
        <dbReference type="ARBA" id="ARBA00022786"/>
    </source>
</evidence>
<dbReference type="PROSITE" id="PS50089">
    <property type="entry name" value="ZF_RING_2"/>
    <property type="match status" value="1"/>
</dbReference>
<dbReference type="InterPro" id="IPR013083">
    <property type="entry name" value="Znf_RING/FYVE/PHD"/>
</dbReference>
<dbReference type="EC" id="2.3.2.27" evidence="3"/>
<keyword evidence="6 9" id="KW-0863">Zinc-finger</keyword>
<name>A0A7N0UMB6_KALFE</name>
<keyword evidence="10" id="KW-0175">Coiled coil</keyword>
<dbReference type="OMA" id="SSHANCR"/>
<comment type="catalytic activity">
    <reaction evidence="1">
        <text>S-ubiquitinyl-[E2 ubiquitin-conjugating enzyme]-L-cysteine + [acceptor protein]-L-lysine = [E2 ubiquitin-conjugating enzyme]-L-cysteine + N(6)-ubiquitinyl-[acceptor protein]-L-lysine.</text>
        <dbReference type="EC" id="2.3.2.27"/>
    </reaction>
</comment>
<sequence>MASPFNPRKLSLSLFNQASHYTFQPMAFYSAPSPAPGQGAAALPPPSSKPIILSSLLSTVAILLLYYVFLYTCYSHLVRNASNNPTPPPPPPTAIRMRITLERLSPVWLVELEAVGLDASTIQRITLFKYRSGEGLIDANACSVCLTEFEEGELLRLMPKCCHAFHAPCIDTWLSSHANCRLCRAPIVSDDHIDPRRPPDGQTQVVHLQDGHIDYGDLESLLEEMENEVMHIGDENEMMELDLEMGLEEEILRSIYSMEASSSSSNSEI</sequence>
<dbReference type="EnsemblPlants" id="Kaladp0076s0021.1.v1.1">
    <property type="protein sequence ID" value="Kaladp0076s0021.1.v1.1.CDS.1"/>
    <property type="gene ID" value="Kaladp0076s0021.v1.1"/>
</dbReference>
<dbReference type="PANTHER" id="PTHR46913:SF19">
    <property type="entry name" value="RING-TYPE E3 UBIQUITIN TRANSFERASE"/>
    <property type="match status" value="1"/>
</dbReference>
<organism evidence="13 14">
    <name type="scientific">Kalanchoe fedtschenkoi</name>
    <name type="common">Lavender scallops</name>
    <name type="synonym">South American air plant</name>
    <dbReference type="NCBI Taxonomy" id="63787"/>
    <lineage>
        <taxon>Eukaryota</taxon>
        <taxon>Viridiplantae</taxon>
        <taxon>Streptophyta</taxon>
        <taxon>Embryophyta</taxon>
        <taxon>Tracheophyta</taxon>
        <taxon>Spermatophyta</taxon>
        <taxon>Magnoliopsida</taxon>
        <taxon>eudicotyledons</taxon>
        <taxon>Gunneridae</taxon>
        <taxon>Pentapetalae</taxon>
        <taxon>Saxifragales</taxon>
        <taxon>Crassulaceae</taxon>
        <taxon>Kalanchoe</taxon>
    </lineage>
</organism>
<feature type="domain" description="RING-type" evidence="12">
    <location>
        <begin position="142"/>
        <end position="184"/>
    </location>
</feature>
<evidence type="ECO:0000256" key="1">
    <source>
        <dbReference type="ARBA" id="ARBA00000900"/>
    </source>
</evidence>
<evidence type="ECO:0000256" key="5">
    <source>
        <dbReference type="ARBA" id="ARBA00022723"/>
    </source>
</evidence>
<reference evidence="13" key="1">
    <citation type="submission" date="2021-01" db="UniProtKB">
        <authorList>
            <consortium name="EnsemblPlants"/>
        </authorList>
    </citation>
    <scope>IDENTIFICATION</scope>
</reference>
<dbReference type="Gramene" id="Kaladp0076s0021.1.v1.1">
    <property type="protein sequence ID" value="Kaladp0076s0021.1.v1.1.CDS.1"/>
    <property type="gene ID" value="Kaladp0076s0021.v1.1"/>
</dbReference>
<dbReference type="AlphaFoldDB" id="A0A7N0UMB6"/>
<evidence type="ECO:0000256" key="2">
    <source>
        <dbReference type="ARBA" id="ARBA00004906"/>
    </source>
</evidence>
<dbReference type="GO" id="GO:0061630">
    <property type="term" value="F:ubiquitin protein ligase activity"/>
    <property type="evidence" value="ECO:0007669"/>
    <property type="project" value="UniProtKB-EC"/>
</dbReference>
<evidence type="ECO:0000256" key="6">
    <source>
        <dbReference type="ARBA" id="ARBA00022771"/>
    </source>
</evidence>
<evidence type="ECO:0000256" key="10">
    <source>
        <dbReference type="SAM" id="Coils"/>
    </source>
</evidence>
<dbReference type="InterPro" id="IPR044600">
    <property type="entry name" value="ATL1/ATL16-like"/>
</dbReference>
<accession>A0A7N0UMB6</accession>
<evidence type="ECO:0000313" key="13">
    <source>
        <dbReference type="EnsemblPlants" id="Kaladp0076s0021.1.v1.1.CDS.1"/>
    </source>
</evidence>
<dbReference type="SMART" id="SM00184">
    <property type="entry name" value="RING"/>
    <property type="match status" value="1"/>
</dbReference>
<evidence type="ECO:0000259" key="12">
    <source>
        <dbReference type="PROSITE" id="PS50089"/>
    </source>
</evidence>
<dbReference type="InterPro" id="IPR001841">
    <property type="entry name" value="Znf_RING"/>
</dbReference>
<dbReference type="GO" id="GO:0008270">
    <property type="term" value="F:zinc ion binding"/>
    <property type="evidence" value="ECO:0007669"/>
    <property type="project" value="UniProtKB-KW"/>
</dbReference>
<dbReference type="Pfam" id="PF13639">
    <property type="entry name" value="zf-RING_2"/>
    <property type="match status" value="1"/>
</dbReference>
<keyword evidence="8" id="KW-0862">Zinc</keyword>
<dbReference type="Gene3D" id="3.30.40.10">
    <property type="entry name" value="Zinc/RING finger domain, C3HC4 (zinc finger)"/>
    <property type="match status" value="1"/>
</dbReference>
<keyword evidence="14" id="KW-1185">Reference proteome</keyword>
<protein>
    <recommendedName>
        <fullName evidence="3">RING-type E3 ubiquitin transferase</fullName>
        <ecNumber evidence="3">2.3.2.27</ecNumber>
    </recommendedName>
</protein>
<dbReference type="UniPathway" id="UPA00143"/>
<keyword evidence="7" id="KW-0833">Ubl conjugation pathway</keyword>
<dbReference type="GO" id="GO:0016567">
    <property type="term" value="P:protein ubiquitination"/>
    <property type="evidence" value="ECO:0007669"/>
    <property type="project" value="UniProtKB-UniPathway"/>
</dbReference>
<evidence type="ECO:0000256" key="4">
    <source>
        <dbReference type="ARBA" id="ARBA00022679"/>
    </source>
</evidence>
<keyword evidence="4" id="KW-0808">Transferase</keyword>
<dbReference type="PANTHER" id="PTHR46913">
    <property type="entry name" value="RING-H2 FINGER PROTEIN ATL16"/>
    <property type="match status" value="1"/>
</dbReference>
<comment type="pathway">
    <text evidence="2">Protein modification; protein ubiquitination.</text>
</comment>
<dbReference type="CDD" id="cd16461">
    <property type="entry name" value="RING-H2_EL5-like"/>
    <property type="match status" value="1"/>
</dbReference>
<proteinExistence type="predicted"/>
<evidence type="ECO:0000256" key="8">
    <source>
        <dbReference type="ARBA" id="ARBA00022833"/>
    </source>
</evidence>
<dbReference type="SUPFAM" id="SSF57850">
    <property type="entry name" value="RING/U-box"/>
    <property type="match status" value="1"/>
</dbReference>
<evidence type="ECO:0000313" key="14">
    <source>
        <dbReference type="Proteomes" id="UP000594263"/>
    </source>
</evidence>
<feature type="transmembrane region" description="Helical" evidence="11">
    <location>
        <begin position="51"/>
        <end position="74"/>
    </location>
</feature>
<evidence type="ECO:0000256" key="9">
    <source>
        <dbReference type="PROSITE-ProRule" id="PRU00175"/>
    </source>
</evidence>
<feature type="coiled-coil region" evidence="10">
    <location>
        <begin position="215"/>
        <end position="242"/>
    </location>
</feature>
<evidence type="ECO:0000256" key="11">
    <source>
        <dbReference type="SAM" id="Phobius"/>
    </source>
</evidence>
<keyword evidence="5" id="KW-0479">Metal-binding</keyword>
<evidence type="ECO:0000256" key="3">
    <source>
        <dbReference type="ARBA" id="ARBA00012483"/>
    </source>
</evidence>
<dbReference type="Proteomes" id="UP000594263">
    <property type="component" value="Unplaced"/>
</dbReference>
<keyword evidence="11" id="KW-0812">Transmembrane</keyword>
<keyword evidence="11" id="KW-1133">Transmembrane helix</keyword>